<organism evidence="1">
    <name type="scientific">sediment metagenome</name>
    <dbReference type="NCBI Taxonomy" id="749907"/>
    <lineage>
        <taxon>unclassified sequences</taxon>
        <taxon>metagenomes</taxon>
        <taxon>ecological metagenomes</taxon>
    </lineage>
</organism>
<proteinExistence type="predicted"/>
<dbReference type="PANTHER" id="PTHR37945:SF1">
    <property type="entry name" value="EXTRACELLULAR TUNGSTATE BINDING PROTEIN"/>
    <property type="match status" value="1"/>
</dbReference>
<evidence type="ECO:0000313" key="1">
    <source>
        <dbReference type="EMBL" id="EFK96951.1"/>
    </source>
</evidence>
<name>D9PHM3_9ZZZZ</name>
<gene>
    <name evidence="1" type="ORF">LDC_1023</name>
</gene>
<accession>D9PHM3</accession>
<dbReference type="AlphaFoldDB" id="D9PHM3"/>
<reference evidence="1" key="1">
    <citation type="submission" date="2010-07" db="EMBL/GenBank/DDBJ databases">
        <authorList>
            <consortium name="CONSOLIDER consortium CSD2007-00005"/>
            <person name="Guazzaroni M.-E."/>
            <person name="Richter M."/>
            <person name="Garcia-Salamanca A."/>
            <person name="Yarza P."/>
            <person name="Ferrer M."/>
        </authorList>
    </citation>
    <scope>NUCLEOTIDE SEQUENCE</scope>
</reference>
<protein>
    <submittedName>
        <fullName evidence="1">ABC transporter permease</fullName>
    </submittedName>
</protein>
<dbReference type="SUPFAM" id="SSF53850">
    <property type="entry name" value="Periplasmic binding protein-like II"/>
    <property type="match status" value="1"/>
</dbReference>
<comment type="caution">
    <text evidence="1">The sequence shown here is derived from an EMBL/GenBank/DDBJ whole genome shotgun (WGS) entry which is preliminary data.</text>
</comment>
<dbReference type="InterPro" id="IPR052738">
    <property type="entry name" value="ABC-Tungstate_binding"/>
</dbReference>
<dbReference type="Gene3D" id="3.40.190.10">
    <property type="entry name" value="Periplasmic binding protein-like II"/>
    <property type="match status" value="2"/>
</dbReference>
<dbReference type="PANTHER" id="PTHR37945">
    <property type="entry name" value="EXTRACELLULAR TUNGSTATE BINDING PROTEIN"/>
    <property type="match status" value="1"/>
</dbReference>
<dbReference type="EMBL" id="ADZX01000376">
    <property type="protein sequence ID" value="EFK96951.1"/>
    <property type="molecule type" value="Genomic_DNA"/>
</dbReference>
<reference evidence="1" key="2">
    <citation type="journal article" date="2011" name="Microb. Ecol.">
        <title>Taxonomic and Functional Metagenomic Profiling of the Microbial Community in the Anoxic Sediment of a Sub-saline Shallow Lake (Laguna de Carrizo, Central Spain).</title>
        <authorList>
            <person name="Ferrer M."/>
            <person name="Guazzaroni M.E."/>
            <person name="Richter M."/>
            <person name="Garcia-Salamanca A."/>
            <person name="Yarza P."/>
            <person name="Suarez-Suarez A."/>
            <person name="Solano J."/>
            <person name="Alcaide M."/>
            <person name="van Dillewijn P."/>
            <person name="Molina-Henares M.A."/>
            <person name="Lopez-Cortes N."/>
            <person name="Al-Ramahi Y."/>
            <person name="Guerrero C."/>
            <person name="Acosta A."/>
            <person name="de Eugenio L.I."/>
            <person name="Martinez V."/>
            <person name="Marques S."/>
            <person name="Rojo F."/>
            <person name="Santero E."/>
            <person name="Genilloud O."/>
            <person name="Perez-Perez J."/>
            <person name="Rossello-Mora R."/>
            <person name="Ramos J.L."/>
        </authorList>
    </citation>
    <scope>NUCLEOTIDE SEQUENCE</scope>
</reference>
<sequence length="271" mass="30668">MRTIIIYILFFCFSSALLHAKQEPALRVAVIGGMTMSGMWEKVAQEFEKTYHIPVEVVISGPKHELDTYARSYEIDLVTMHSSDTMVDLAADGIVEKLTPWVRNSQMLVGDLSNAAKINNNDSLDDAMKKIIKSNSPILIHASGGTFEVFNDVSSSYKLALSQIHLVTTKYGFLDDVAKLKGYTFYGVIPFLMQKQHNPNMQGFIFDDKKLRRPYLAAIGTKKHIGTERYQNAKKLLEFLTSEETQQIIKNFRIEGFDSTPVFFPIKQQGQ</sequence>